<dbReference type="Proteomes" id="UP000285906">
    <property type="component" value="Unassembled WGS sequence"/>
</dbReference>
<dbReference type="InterPro" id="IPR052194">
    <property type="entry name" value="MESH1"/>
</dbReference>
<evidence type="ECO:0000313" key="2">
    <source>
        <dbReference type="EMBL" id="GGG59654.1"/>
    </source>
</evidence>
<reference evidence="5" key="3">
    <citation type="journal article" date="2019" name="Int. J. Syst. Evol. Microbiol.">
        <title>The Global Catalogue of Microorganisms (GCM) 10K type strain sequencing project: providing services to taxonomists for standard genome sequencing and annotation.</title>
        <authorList>
            <consortium name="The Broad Institute Genomics Platform"/>
            <consortium name="The Broad Institute Genome Sequencing Center for Infectious Disease"/>
            <person name="Wu L."/>
            <person name="Ma J."/>
        </authorList>
    </citation>
    <scope>NUCLEOTIDE SEQUENCE [LARGE SCALE GENOMIC DNA]</scope>
    <source>
        <strain evidence="5">CCM 8490</strain>
    </source>
</reference>
<dbReference type="AlphaFoldDB" id="A0A420D8V2"/>
<feature type="domain" description="HD/PDEase" evidence="1">
    <location>
        <begin position="26"/>
        <end position="146"/>
    </location>
</feature>
<dbReference type="RefSeq" id="WP_120213770.1">
    <property type="nucleotide sequence ID" value="NZ_BMCW01000004.1"/>
</dbReference>
<dbReference type="Gene3D" id="1.10.3210.10">
    <property type="entry name" value="Hypothetical protein af1432"/>
    <property type="match status" value="1"/>
</dbReference>
<dbReference type="SUPFAM" id="SSF109604">
    <property type="entry name" value="HD-domain/PDEase-like"/>
    <property type="match status" value="1"/>
</dbReference>
<comment type="caution">
    <text evidence="3">The sequence shown here is derived from an EMBL/GenBank/DDBJ whole genome shotgun (WGS) entry which is preliminary data.</text>
</comment>
<protein>
    <submittedName>
        <fullName evidence="3">HD domain-containing protein</fullName>
    </submittedName>
</protein>
<evidence type="ECO:0000313" key="5">
    <source>
        <dbReference type="Proteomes" id="UP000658202"/>
    </source>
</evidence>
<dbReference type="SMART" id="SM00471">
    <property type="entry name" value="HDc"/>
    <property type="match status" value="1"/>
</dbReference>
<accession>A0A420D8V2</accession>
<dbReference type="Proteomes" id="UP000658202">
    <property type="component" value="Unassembled WGS sequence"/>
</dbReference>
<reference evidence="2" key="4">
    <citation type="submission" date="2024-05" db="EMBL/GenBank/DDBJ databases">
        <authorList>
            <person name="Sun Q."/>
            <person name="Sedlacek I."/>
        </authorList>
    </citation>
    <scope>NUCLEOTIDE SEQUENCE</scope>
    <source>
        <strain evidence="2">CCM 8490</strain>
    </source>
</reference>
<evidence type="ECO:0000259" key="1">
    <source>
        <dbReference type="SMART" id="SM00471"/>
    </source>
</evidence>
<dbReference type="EMBL" id="RAQH01000005">
    <property type="protein sequence ID" value="RKE87274.1"/>
    <property type="molecule type" value="Genomic_DNA"/>
</dbReference>
<sequence>MEQLGVLNTVLDFARKAHGGQMRKYSPDPYIVHPIRVMEICKQFTGNLSVLSAALLHDVLEDTEYTATELSIFLSNYMSKDEMLLTLQLVTELTDVYDRKNYPELNRFTRKKKELQRLSTISPLAQTIKYADIVDNAGEIFLSDPDFAPRYLQECLDIVTALQGGHPILRTQAIAIIEMEQQKIKRTSQS</sequence>
<dbReference type="PANTHER" id="PTHR46246:SF1">
    <property type="entry name" value="GUANOSINE-3',5'-BIS(DIPHOSPHATE) 3'-PYROPHOSPHOHYDROLASE MESH1"/>
    <property type="match status" value="1"/>
</dbReference>
<evidence type="ECO:0000313" key="3">
    <source>
        <dbReference type="EMBL" id="RKE87274.1"/>
    </source>
</evidence>
<dbReference type="EMBL" id="BMCW01000004">
    <property type="protein sequence ID" value="GGG59654.1"/>
    <property type="molecule type" value="Genomic_DNA"/>
</dbReference>
<reference evidence="3 4" key="2">
    <citation type="submission" date="2018-09" db="EMBL/GenBank/DDBJ databases">
        <title>Genomic Encyclopedia of Archaeal and Bacterial Type Strains, Phase II (KMG-II): from individual species to whole genera.</title>
        <authorList>
            <person name="Goeker M."/>
        </authorList>
    </citation>
    <scope>NUCLEOTIDE SEQUENCE [LARGE SCALE GENOMIC DNA]</scope>
    <source>
        <strain evidence="3 4">DSM 27620</strain>
    </source>
</reference>
<dbReference type="InterPro" id="IPR006674">
    <property type="entry name" value="HD_domain"/>
</dbReference>
<gene>
    <name evidence="3" type="ORF">BXY58_2155</name>
    <name evidence="2" type="ORF">GCM10007332_21660</name>
</gene>
<name>A0A420D8V2_9FLAO</name>
<proteinExistence type="predicted"/>
<dbReference type="GO" id="GO:0008893">
    <property type="term" value="F:guanosine-3',5'-bis(diphosphate) 3'-diphosphatase activity"/>
    <property type="evidence" value="ECO:0007669"/>
    <property type="project" value="TreeGrafter"/>
</dbReference>
<keyword evidence="5" id="KW-1185">Reference proteome</keyword>
<dbReference type="CDD" id="cd00077">
    <property type="entry name" value="HDc"/>
    <property type="match status" value="1"/>
</dbReference>
<reference evidence="2" key="1">
    <citation type="journal article" date="2014" name="Int. J. Syst. Evol. Microbiol.">
        <title>Complete genome of a new Firmicutes species belonging to the dominant human colonic microbiota ('Ruminococcus bicirculans') reveals two chromosomes and a selective capacity to utilize plant glucans.</title>
        <authorList>
            <consortium name="NISC Comparative Sequencing Program"/>
            <person name="Wegmann U."/>
            <person name="Louis P."/>
            <person name="Goesmann A."/>
            <person name="Henrissat B."/>
            <person name="Duncan S.H."/>
            <person name="Flint H.J."/>
        </authorList>
    </citation>
    <scope>NUCLEOTIDE SEQUENCE</scope>
    <source>
        <strain evidence="2">CCM 8490</strain>
    </source>
</reference>
<organism evidence="3 4">
    <name type="scientific">Epilithonimonas arachidiradicis</name>
    <dbReference type="NCBI Taxonomy" id="1617282"/>
    <lineage>
        <taxon>Bacteria</taxon>
        <taxon>Pseudomonadati</taxon>
        <taxon>Bacteroidota</taxon>
        <taxon>Flavobacteriia</taxon>
        <taxon>Flavobacteriales</taxon>
        <taxon>Weeksellaceae</taxon>
        <taxon>Chryseobacterium group</taxon>
        <taxon>Epilithonimonas</taxon>
    </lineage>
</organism>
<dbReference type="InterPro" id="IPR003607">
    <property type="entry name" value="HD/PDEase_dom"/>
</dbReference>
<dbReference type="Pfam" id="PF01966">
    <property type="entry name" value="HD"/>
    <property type="match status" value="1"/>
</dbReference>
<dbReference type="OrthoDB" id="9802385at2"/>
<evidence type="ECO:0000313" key="4">
    <source>
        <dbReference type="Proteomes" id="UP000285906"/>
    </source>
</evidence>
<dbReference type="PANTHER" id="PTHR46246">
    <property type="entry name" value="GUANOSINE-3',5'-BIS(DIPHOSPHATE) 3'-PYROPHOSPHOHYDROLASE MESH1"/>
    <property type="match status" value="1"/>
</dbReference>